<name>A0A3B0X8M4_9ZZZZ</name>
<proteinExistence type="predicted"/>
<gene>
    <name evidence="1" type="ORF">MNBD_GAMMA08-3052</name>
</gene>
<sequence length="378" mass="42493">MNNHISRYLACLLATVSLVLASCNNLYIKVDESPPLIKVDTRYTEIHQSAYIPRKVSINFTRNGHTAAIYSSAEIRFFDLDNNQLIKEIRSPEQTIIYGESSKDGNRYVLIINRIARILNTQHWTSIAQFKLENGPNDPNFSDNGQRLYIARSLWNIETGKKITEGASGISIADSDFSDNNQYFILADQAMVPTLIDMPSGKRLTLPPQIHNPKQTFFQNNNAYYIDYGTPPLPYTETLGLFSIEPQAQLAEITPYEGISCWTRLKDDPRIIMSLNDGDVLVLDEKLNVLDHWSIGRKALKCIGGTNARVWLAAESVDSTASARSFDIYEIDINKKTIAQPITLKGIIEDFAVSPDGKYIALINGLPTKVLARIYLNQ</sequence>
<dbReference type="PROSITE" id="PS51257">
    <property type="entry name" value="PROKAR_LIPOPROTEIN"/>
    <property type="match status" value="1"/>
</dbReference>
<dbReference type="InterPro" id="IPR015943">
    <property type="entry name" value="WD40/YVTN_repeat-like_dom_sf"/>
</dbReference>
<dbReference type="AlphaFoldDB" id="A0A3B0X8M4"/>
<reference evidence="1" key="1">
    <citation type="submission" date="2018-06" db="EMBL/GenBank/DDBJ databases">
        <authorList>
            <person name="Zhirakovskaya E."/>
        </authorList>
    </citation>
    <scope>NUCLEOTIDE SEQUENCE</scope>
</reference>
<dbReference type="SUPFAM" id="SSF82171">
    <property type="entry name" value="DPP6 N-terminal domain-like"/>
    <property type="match status" value="1"/>
</dbReference>
<protein>
    <submittedName>
        <fullName evidence="1">Uncharacterized protein</fullName>
    </submittedName>
</protein>
<dbReference type="EMBL" id="UOFH01000160">
    <property type="protein sequence ID" value="VAW60743.1"/>
    <property type="molecule type" value="Genomic_DNA"/>
</dbReference>
<dbReference type="Gene3D" id="2.130.10.10">
    <property type="entry name" value="YVTN repeat-like/Quinoprotein amine dehydrogenase"/>
    <property type="match status" value="1"/>
</dbReference>
<evidence type="ECO:0000313" key="1">
    <source>
        <dbReference type="EMBL" id="VAW60743.1"/>
    </source>
</evidence>
<organism evidence="1">
    <name type="scientific">hydrothermal vent metagenome</name>
    <dbReference type="NCBI Taxonomy" id="652676"/>
    <lineage>
        <taxon>unclassified sequences</taxon>
        <taxon>metagenomes</taxon>
        <taxon>ecological metagenomes</taxon>
    </lineage>
</organism>
<accession>A0A3B0X8M4</accession>